<dbReference type="AlphaFoldDB" id="A0AAW1TS23"/>
<evidence type="ECO:0008006" key="3">
    <source>
        <dbReference type="Google" id="ProtNLM"/>
    </source>
</evidence>
<evidence type="ECO:0000313" key="2">
    <source>
        <dbReference type="Proteomes" id="UP001431783"/>
    </source>
</evidence>
<keyword evidence="2" id="KW-1185">Reference proteome</keyword>
<evidence type="ECO:0000313" key="1">
    <source>
        <dbReference type="EMBL" id="KAK9871470.1"/>
    </source>
</evidence>
<gene>
    <name evidence="1" type="ORF">WA026_012844</name>
</gene>
<sequence length="332" mass="39239">MDFLQDQFKSVESIVSDTQTEHSRFEGRKLEVQELKKKLFLFNISKVLKDKQFEISYVEVKAYRSRQEVEEISSDILLKYPASSTFLVVDIIIPKFLHSFLVNSGLVVNIRICYNNIITSQTFPFSESTAIKEVLPVYDCSYNCKVDIIFFGKINGKNIILKIKTINIDISYYLMSSKIESNSRHFSIQEKLMHVCTLYTDNFNRHYFKDYLLKYQIFSSFSQKEFIEVVLKNCYVHLNLNNLLNGEESKLHIRNEDLKIFITYDLEQKILILKSRPCFLYRVKKYFLNELDLNVRAEKLKFSKLSEFQVCTYGNFSEAYKALRSIYFLGDR</sequence>
<organism evidence="1 2">
    <name type="scientific">Henosepilachna vigintioctopunctata</name>
    <dbReference type="NCBI Taxonomy" id="420089"/>
    <lineage>
        <taxon>Eukaryota</taxon>
        <taxon>Metazoa</taxon>
        <taxon>Ecdysozoa</taxon>
        <taxon>Arthropoda</taxon>
        <taxon>Hexapoda</taxon>
        <taxon>Insecta</taxon>
        <taxon>Pterygota</taxon>
        <taxon>Neoptera</taxon>
        <taxon>Endopterygota</taxon>
        <taxon>Coleoptera</taxon>
        <taxon>Polyphaga</taxon>
        <taxon>Cucujiformia</taxon>
        <taxon>Coccinelloidea</taxon>
        <taxon>Coccinellidae</taxon>
        <taxon>Epilachninae</taxon>
        <taxon>Epilachnini</taxon>
        <taxon>Henosepilachna</taxon>
    </lineage>
</organism>
<protein>
    <recommendedName>
        <fullName evidence="3">RNA polymerase alpha subunit</fullName>
    </recommendedName>
</protein>
<accession>A0AAW1TS23</accession>
<comment type="caution">
    <text evidence="1">The sequence shown here is derived from an EMBL/GenBank/DDBJ whole genome shotgun (WGS) entry which is preliminary data.</text>
</comment>
<reference evidence="1 2" key="1">
    <citation type="submission" date="2023-03" db="EMBL/GenBank/DDBJ databases">
        <title>Genome insight into feeding habits of ladybird beetles.</title>
        <authorList>
            <person name="Li H.-S."/>
            <person name="Huang Y.-H."/>
            <person name="Pang H."/>
        </authorList>
    </citation>
    <scope>NUCLEOTIDE SEQUENCE [LARGE SCALE GENOMIC DNA]</scope>
    <source>
        <strain evidence="1">SYSU_2023b</strain>
        <tissue evidence="1">Whole body</tissue>
    </source>
</reference>
<proteinExistence type="predicted"/>
<dbReference type="Proteomes" id="UP001431783">
    <property type="component" value="Unassembled WGS sequence"/>
</dbReference>
<name>A0AAW1TS23_9CUCU</name>
<dbReference type="EMBL" id="JARQZJ010000006">
    <property type="protein sequence ID" value="KAK9871470.1"/>
    <property type="molecule type" value="Genomic_DNA"/>
</dbReference>